<evidence type="ECO:0000313" key="8">
    <source>
        <dbReference type="EMBL" id="OMI35099.1"/>
    </source>
</evidence>
<dbReference type="PRINTS" id="PR00455">
    <property type="entry name" value="HTHTETR"/>
</dbReference>
<dbReference type="GO" id="GO:0003700">
    <property type="term" value="F:DNA-binding transcription factor activity"/>
    <property type="evidence" value="ECO:0007669"/>
    <property type="project" value="TreeGrafter"/>
</dbReference>
<evidence type="ECO:0000256" key="4">
    <source>
        <dbReference type="ARBA" id="ARBA00023163"/>
    </source>
</evidence>
<dbReference type="RefSeq" id="WP_076971836.1">
    <property type="nucleotide sequence ID" value="NZ_ASQP01000416.1"/>
</dbReference>
<proteinExistence type="predicted"/>
<reference evidence="8 9" key="1">
    <citation type="submission" date="2013-05" db="EMBL/GenBank/DDBJ databases">
        <title>Genome sequence of Streptomyces sparsogenes DSM 40356.</title>
        <authorList>
            <person name="Coyne S."/>
            <person name="Seebeck F.P."/>
        </authorList>
    </citation>
    <scope>NUCLEOTIDE SEQUENCE [LARGE SCALE GENOMIC DNA]</scope>
    <source>
        <strain evidence="8 9">DSM 40356</strain>
    </source>
</reference>
<keyword evidence="4" id="KW-0804">Transcription</keyword>
<keyword evidence="3 5" id="KW-0238">DNA-binding</keyword>
<keyword evidence="2" id="KW-0805">Transcription regulation</keyword>
<dbReference type="Gene3D" id="1.10.10.60">
    <property type="entry name" value="Homeodomain-like"/>
    <property type="match status" value="1"/>
</dbReference>
<dbReference type="EMBL" id="ASQP01000416">
    <property type="protein sequence ID" value="OMI35099.1"/>
    <property type="molecule type" value="Genomic_DNA"/>
</dbReference>
<name>A0A1R1SAP7_9ACTN</name>
<dbReference type="InterPro" id="IPR009057">
    <property type="entry name" value="Homeodomain-like_sf"/>
</dbReference>
<evidence type="ECO:0000256" key="1">
    <source>
        <dbReference type="ARBA" id="ARBA00022491"/>
    </source>
</evidence>
<dbReference type="AlphaFoldDB" id="A0A1R1SAP7"/>
<dbReference type="InterPro" id="IPR001647">
    <property type="entry name" value="HTH_TetR"/>
</dbReference>
<accession>A0A1R1SAP7</accession>
<evidence type="ECO:0000313" key="9">
    <source>
        <dbReference type="Proteomes" id="UP000186168"/>
    </source>
</evidence>
<organism evidence="8 9">
    <name type="scientific">Streptomyces sparsogenes DSM 40356</name>
    <dbReference type="NCBI Taxonomy" id="1331668"/>
    <lineage>
        <taxon>Bacteria</taxon>
        <taxon>Bacillati</taxon>
        <taxon>Actinomycetota</taxon>
        <taxon>Actinomycetes</taxon>
        <taxon>Kitasatosporales</taxon>
        <taxon>Streptomycetaceae</taxon>
        <taxon>Streptomyces</taxon>
    </lineage>
</organism>
<feature type="compositionally biased region" description="Low complexity" evidence="6">
    <location>
        <begin position="1"/>
        <end position="12"/>
    </location>
</feature>
<dbReference type="InterPro" id="IPR041490">
    <property type="entry name" value="KstR2_TetR_C"/>
</dbReference>
<gene>
    <name evidence="8" type="ORF">SPAR_33051</name>
</gene>
<dbReference type="SUPFAM" id="SSF46689">
    <property type="entry name" value="Homeodomain-like"/>
    <property type="match status" value="1"/>
</dbReference>
<dbReference type="InterPro" id="IPR036271">
    <property type="entry name" value="Tet_transcr_reg_TetR-rel_C_sf"/>
</dbReference>
<dbReference type="PANTHER" id="PTHR30055">
    <property type="entry name" value="HTH-TYPE TRANSCRIPTIONAL REGULATOR RUTR"/>
    <property type="match status" value="1"/>
</dbReference>
<dbReference type="InterPro" id="IPR050109">
    <property type="entry name" value="HTH-type_TetR-like_transc_reg"/>
</dbReference>
<evidence type="ECO:0000256" key="3">
    <source>
        <dbReference type="ARBA" id="ARBA00023125"/>
    </source>
</evidence>
<keyword evidence="1" id="KW-0678">Repressor</keyword>
<protein>
    <submittedName>
        <fullName evidence="8">TetR family transcriptional regulator</fullName>
    </submittedName>
</protein>
<dbReference type="Pfam" id="PF17932">
    <property type="entry name" value="TetR_C_24"/>
    <property type="match status" value="1"/>
</dbReference>
<dbReference type="Gene3D" id="1.10.357.10">
    <property type="entry name" value="Tetracycline Repressor, domain 2"/>
    <property type="match status" value="1"/>
</dbReference>
<keyword evidence="9" id="KW-1185">Reference proteome</keyword>
<dbReference type="SUPFAM" id="SSF48498">
    <property type="entry name" value="Tetracyclin repressor-like, C-terminal domain"/>
    <property type="match status" value="1"/>
</dbReference>
<sequence>MAARRPARAAAANGEVRTGGSGRSDRRAELLRIAAGLFATRGYKQTTVRDIADEAGILSGSLYHHFSSKEEMLDEILRDFLGRLLERFTAIEEQGRDPKQVLDQLIEHSFATIHETPEAVALYQNESGALSGQPGFAYVDQLGRKIEEIWIRALTAGQKAGVFRDDVDAGMTYRFIRDTVWCAVRWYRPRGRFRHEAVAEQYLRVLYGGLVTE</sequence>
<feature type="region of interest" description="Disordered" evidence="6">
    <location>
        <begin position="1"/>
        <end position="23"/>
    </location>
</feature>
<dbReference type="GO" id="GO:0000976">
    <property type="term" value="F:transcription cis-regulatory region binding"/>
    <property type="evidence" value="ECO:0007669"/>
    <property type="project" value="TreeGrafter"/>
</dbReference>
<comment type="caution">
    <text evidence="8">The sequence shown here is derived from an EMBL/GenBank/DDBJ whole genome shotgun (WGS) entry which is preliminary data.</text>
</comment>
<dbReference type="PANTHER" id="PTHR30055:SF175">
    <property type="entry name" value="HTH-TYPE TRANSCRIPTIONAL REPRESSOR KSTR2"/>
    <property type="match status" value="1"/>
</dbReference>
<dbReference type="PROSITE" id="PS50977">
    <property type="entry name" value="HTH_TETR_2"/>
    <property type="match status" value="1"/>
</dbReference>
<feature type="DNA-binding region" description="H-T-H motif" evidence="5">
    <location>
        <begin position="47"/>
        <end position="66"/>
    </location>
</feature>
<evidence type="ECO:0000256" key="5">
    <source>
        <dbReference type="PROSITE-ProRule" id="PRU00335"/>
    </source>
</evidence>
<dbReference type="Proteomes" id="UP000186168">
    <property type="component" value="Unassembled WGS sequence"/>
</dbReference>
<evidence type="ECO:0000259" key="7">
    <source>
        <dbReference type="PROSITE" id="PS50977"/>
    </source>
</evidence>
<dbReference type="Pfam" id="PF00440">
    <property type="entry name" value="TetR_N"/>
    <property type="match status" value="1"/>
</dbReference>
<evidence type="ECO:0000256" key="6">
    <source>
        <dbReference type="SAM" id="MobiDB-lite"/>
    </source>
</evidence>
<evidence type="ECO:0000256" key="2">
    <source>
        <dbReference type="ARBA" id="ARBA00023015"/>
    </source>
</evidence>
<feature type="domain" description="HTH tetR-type" evidence="7">
    <location>
        <begin position="24"/>
        <end position="84"/>
    </location>
</feature>